<sequence length="490" mass="54728">MGRQPDATPALDVDSLATALAQKLRLPPVSIPTPQEIARGVLDTVKPLTPPANPNLAVQIAELVAQLLSPTYSPIHDAAAIAEAILEKLRSCVTMSLCVPAQVTEVPPEPASQPMEETFEDQLPDEESNHPAQERQCIACNRNRAHNSRLWCEACRMFLRHSRKATAEGHPFTCNNAHHQQRPDTTNCRGCRAKKLDALEAEILHPEDSDDADEGIGFRRGEDCNPQVPPLRITSPDRDEREIVTTNFELPLPEAVPVEKEGSASPLHQLPTTEEVQMDQCTLEFKYQSTAVRCVEPPPHLKPFASKSVQCNEAPPYLKLVASKYVQCDEPPQHLKPVSLSRGVQCSEEEITAAANVESSSVLHWGEKEPPSTEVGSLTAVQREEEPDTFPACDLQLSSLLSSENEERFSIPDIQFLLNSSLAVPRTPTKSKLRREGDRPTDRDRPSQHNRHSDLTRHDDQTRHSEHNRHSEHDRHSEPDRHSEHDRHSE</sequence>
<feature type="compositionally biased region" description="Basic and acidic residues" evidence="1">
    <location>
        <begin position="434"/>
        <end position="490"/>
    </location>
</feature>
<protein>
    <submittedName>
        <fullName evidence="2">Uncharacterized protein</fullName>
    </submittedName>
</protein>
<proteinExistence type="predicted"/>
<dbReference type="AlphaFoldDB" id="A0A8S9WNC5"/>
<evidence type="ECO:0000313" key="2">
    <source>
        <dbReference type="EMBL" id="KAF6197346.1"/>
    </source>
</evidence>
<dbReference type="EMBL" id="WIXP02000117">
    <property type="protein sequence ID" value="KAF6197346.1"/>
    <property type="molecule type" value="Genomic_DNA"/>
</dbReference>
<accession>A0A8S9WNC5</accession>
<organism evidence="2 3">
    <name type="scientific">Apolygus lucorum</name>
    <name type="common">Small green plant bug</name>
    <name type="synonym">Lygocoris lucorum</name>
    <dbReference type="NCBI Taxonomy" id="248454"/>
    <lineage>
        <taxon>Eukaryota</taxon>
        <taxon>Metazoa</taxon>
        <taxon>Ecdysozoa</taxon>
        <taxon>Arthropoda</taxon>
        <taxon>Hexapoda</taxon>
        <taxon>Insecta</taxon>
        <taxon>Pterygota</taxon>
        <taxon>Neoptera</taxon>
        <taxon>Paraneoptera</taxon>
        <taxon>Hemiptera</taxon>
        <taxon>Heteroptera</taxon>
        <taxon>Panheteroptera</taxon>
        <taxon>Cimicomorpha</taxon>
        <taxon>Miridae</taxon>
        <taxon>Mirini</taxon>
        <taxon>Apolygus</taxon>
    </lineage>
</organism>
<comment type="caution">
    <text evidence="2">The sequence shown here is derived from an EMBL/GenBank/DDBJ whole genome shotgun (WGS) entry which is preliminary data.</text>
</comment>
<gene>
    <name evidence="2" type="ORF">GE061_020298</name>
</gene>
<keyword evidence="3" id="KW-1185">Reference proteome</keyword>
<evidence type="ECO:0000313" key="3">
    <source>
        <dbReference type="Proteomes" id="UP000466442"/>
    </source>
</evidence>
<feature type="region of interest" description="Disordered" evidence="1">
    <location>
        <begin position="425"/>
        <end position="490"/>
    </location>
</feature>
<dbReference type="Proteomes" id="UP000466442">
    <property type="component" value="Unassembled WGS sequence"/>
</dbReference>
<feature type="region of interest" description="Disordered" evidence="1">
    <location>
        <begin position="208"/>
        <end position="234"/>
    </location>
</feature>
<evidence type="ECO:0000256" key="1">
    <source>
        <dbReference type="SAM" id="MobiDB-lite"/>
    </source>
</evidence>
<name>A0A8S9WNC5_APOLU</name>
<reference evidence="2" key="1">
    <citation type="journal article" date="2021" name="Mol. Ecol. Resour.">
        <title>Apolygus lucorum genome provides insights into omnivorousness and mesophyll feeding.</title>
        <authorList>
            <person name="Liu Y."/>
            <person name="Liu H."/>
            <person name="Wang H."/>
            <person name="Huang T."/>
            <person name="Liu B."/>
            <person name="Yang B."/>
            <person name="Yin L."/>
            <person name="Li B."/>
            <person name="Zhang Y."/>
            <person name="Zhang S."/>
            <person name="Jiang F."/>
            <person name="Zhang X."/>
            <person name="Ren Y."/>
            <person name="Wang B."/>
            <person name="Wang S."/>
            <person name="Lu Y."/>
            <person name="Wu K."/>
            <person name="Fan W."/>
            <person name="Wang G."/>
        </authorList>
    </citation>
    <scope>NUCLEOTIDE SEQUENCE</scope>
    <source>
        <strain evidence="2">12Hb</strain>
    </source>
</reference>
<feature type="non-terminal residue" evidence="2">
    <location>
        <position position="490"/>
    </location>
</feature>